<keyword evidence="3" id="KW-0418">Kinase</keyword>
<dbReference type="Proteomes" id="UP000038009">
    <property type="component" value="Unassembled WGS sequence"/>
</dbReference>
<feature type="region of interest" description="Disordered" evidence="1">
    <location>
        <begin position="234"/>
        <end position="303"/>
    </location>
</feature>
<dbReference type="OMA" id="ILMTSAH"/>
<dbReference type="GO" id="GO:0005829">
    <property type="term" value="C:cytosol"/>
    <property type="evidence" value="ECO:0007669"/>
    <property type="project" value="TreeGrafter"/>
</dbReference>
<protein>
    <submittedName>
        <fullName evidence="3">Regulatory subunit of protein kinase a-like protein</fullName>
    </submittedName>
</protein>
<dbReference type="Gene3D" id="2.60.120.10">
    <property type="entry name" value="Jelly Rolls"/>
    <property type="match status" value="2"/>
</dbReference>
<reference evidence="3 4" key="1">
    <citation type="journal article" date="2015" name="PLoS Pathog.">
        <title>Leptomonas seymouri: Adaptations to the Dixenous Life Cycle Analyzed by Genome Sequencing, Transcriptome Profiling and Co-infection with Leishmania donovani.</title>
        <authorList>
            <person name="Kraeva N."/>
            <person name="Butenko A."/>
            <person name="Hlavacova J."/>
            <person name="Kostygov A."/>
            <person name="Myskova J."/>
            <person name="Grybchuk D."/>
            <person name="Lestinova T."/>
            <person name="Votypka J."/>
            <person name="Volf P."/>
            <person name="Opperdoes F."/>
            <person name="Flegontov P."/>
            <person name="Lukes J."/>
            <person name="Yurchenko V."/>
        </authorList>
    </citation>
    <scope>NUCLEOTIDE SEQUENCE [LARGE SCALE GENOMIC DNA]</scope>
    <source>
        <strain evidence="3 4">ATCC 30220</strain>
    </source>
</reference>
<dbReference type="GO" id="GO:0016301">
    <property type="term" value="F:kinase activity"/>
    <property type="evidence" value="ECO:0007669"/>
    <property type="project" value="UniProtKB-KW"/>
</dbReference>
<feature type="region of interest" description="Disordered" evidence="1">
    <location>
        <begin position="49"/>
        <end position="172"/>
    </location>
</feature>
<dbReference type="SUPFAM" id="SSF51206">
    <property type="entry name" value="cAMP-binding domain-like"/>
    <property type="match status" value="2"/>
</dbReference>
<feature type="compositionally biased region" description="Basic and acidic residues" evidence="1">
    <location>
        <begin position="271"/>
        <end position="294"/>
    </location>
</feature>
<gene>
    <name evidence="3" type="ORF">ABL78_7486</name>
</gene>
<dbReference type="GO" id="GO:0005952">
    <property type="term" value="C:cAMP-dependent protein kinase complex"/>
    <property type="evidence" value="ECO:0007669"/>
    <property type="project" value="InterPro"/>
</dbReference>
<feature type="compositionally biased region" description="Basic and acidic residues" evidence="1">
    <location>
        <begin position="49"/>
        <end position="85"/>
    </location>
</feature>
<dbReference type="OrthoDB" id="417078at2759"/>
<dbReference type="VEuPathDB" id="TriTrypDB:Lsey_0369_0050"/>
<evidence type="ECO:0000259" key="2">
    <source>
        <dbReference type="PROSITE" id="PS50042"/>
    </source>
</evidence>
<dbReference type="Pfam" id="PF00027">
    <property type="entry name" value="cNMP_binding"/>
    <property type="match status" value="2"/>
</dbReference>
<keyword evidence="3" id="KW-0808">Transferase</keyword>
<feature type="domain" description="Cyclic nucleotide-binding" evidence="2">
    <location>
        <begin position="413"/>
        <end position="532"/>
    </location>
</feature>
<evidence type="ECO:0000313" key="4">
    <source>
        <dbReference type="Proteomes" id="UP000038009"/>
    </source>
</evidence>
<keyword evidence="4" id="KW-1185">Reference proteome</keyword>
<feature type="compositionally biased region" description="Basic and acidic residues" evidence="1">
    <location>
        <begin position="110"/>
        <end position="119"/>
    </location>
</feature>
<dbReference type="GO" id="GO:0034236">
    <property type="term" value="F:protein kinase A catalytic subunit binding"/>
    <property type="evidence" value="ECO:0007669"/>
    <property type="project" value="TreeGrafter"/>
</dbReference>
<dbReference type="PANTHER" id="PTHR11635">
    <property type="entry name" value="CAMP-DEPENDENT PROTEIN KINASE REGULATORY CHAIN"/>
    <property type="match status" value="1"/>
</dbReference>
<comment type="caution">
    <text evidence="3">The sequence shown here is derived from an EMBL/GenBank/DDBJ whole genome shotgun (WGS) entry which is preliminary data.</text>
</comment>
<feature type="domain" description="Cyclic nucleotide-binding" evidence="2">
    <location>
        <begin position="535"/>
        <end position="639"/>
    </location>
</feature>
<dbReference type="PANTHER" id="PTHR11635:SF152">
    <property type="entry name" value="CAMP-DEPENDENT PROTEIN KINASE TYPE I REGULATORY SUBUNIT-RELATED"/>
    <property type="match status" value="1"/>
</dbReference>
<evidence type="ECO:0000313" key="3">
    <source>
        <dbReference type="EMBL" id="KPI83480.1"/>
    </source>
</evidence>
<dbReference type="InterPro" id="IPR014710">
    <property type="entry name" value="RmlC-like_jellyroll"/>
</dbReference>
<proteinExistence type="predicted"/>
<dbReference type="EMBL" id="LJSK01000369">
    <property type="protein sequence ID" value="KPI83480.1"/>
    <property type="molecule type" value="Genomic_DNA"/>
</dbReference>
<evidence type="ECO:0000256" key="1">
    <source>
        <dbReference type="SAM" id="MobiDB-lite"/>
    </source>
</evidence>
<dbReference type="PROSITE" id="PS50042">
    <property type="entry name" value="CNMP_BINDING_3"/>
    <property type="match status" value="2"/>
</dbReference>
<dbReference type="InterPro" id="IPR000595">
    <property type="entry name" value="cNMP-bd_dom"/>
</dbReference>
<feature type="compositionally biased region" description="Polar residues" evidence="1">
    <location>
        <begin position="124"/>
        <end position="141"/>
    </location>
</feature>
<dbReference type="GO" id="GO:0004862">
    <property type="term" value="F:cAMP-dependent protein kinase inhibitor activity"/>
    <property type="evidence" value="ECO:0007669"/>
    <property type="project" value="TreeGrafter"/>
</dbReference>
<dbReference type="InterPro" id="IPR018490">
    <property type="entry name" value="cNMP-bd_dom_sf"/>
</dbReference>
<organism evidence="3 4">
    <name type="scientific">Leptomonas seymouri</name>
    <dbReference type="NCBI Taxonomy" id="5684"/>
    <lineage>
        <taxon>Eukaryota</taxon>
        <taxon>Discoba</taxon>
        <taxon>Euglenozoa</taxon>
        <taxon>Kinetoplastea</taxon>
        <taxon>Metakinetoplastina</taxon>
        <taxon>Trypanosomatida</taxon>
        <taxon>Trypanosomatidae</taxon>
        <taxon>Leishmaniinae</taxon>
        <taxon>Leptomonas</taxon>
    </lineage>
</organism>
<dbReference type="AlphaFoldDB" id="A0A0N1PC94"/>
<accession>A0A0N1PC94</accession>
<dbReference type="SMART" id="SM00100">
    <property type="entry name" value="cNMP"/>
    <property type="match status" value="2"/>
</dbReference>
<name>A0A0N1PC94_LEPSE</name>
<dbReference type="CDD" id="cd00038">
    <property type="entry name" value="CAP_ED"/>
    <property type="match status" value="2"/>
</dbReference>
<dbReference type="GO" id="GO:0030552">
    <property type="term" value="F:cAMP binding"/>
    <property type="evidence" value="ECO:0007669"/>
    <property type="project" value="TreeGrafter"/>
</dbReference>
<dbReference type="InterPro" id="IPR050503">
    <property type="entry name" value="cAMP-dep_PK_reg_su-like"/>
</dbReference>
<sequence>MSDFDKYVAQWVSRACNDLSKDDCRKLLRNIHESLDDYEVLRDPAAARARKEAAAKEKQRREEKNKKAERLAHEEQYRKRQERQAHLPPLSPSKSNAETTLGGAAGSAEGHGEDLEMPKKKSSTHAACNNNQQWATVTEPSHGNDVGLLGTTPSRKSGRGSQKIPYSRMRASKVAKGRQAEFVRVKNIDFTFGECVEMQLRKLEEGKPTASTPNSATNRLRSAAVGGTVKSTLRAAESHVDPTPTALSATNGLKAGRKRSSPPPPLEDVVAEEKVRAEEEAEAAEKTRALRDTGDISEGNSAPSFGTLNSYQERLNSFHFASATKAANGNIDGCRCAEVDDTEEEEEDDAEEEFIDDREDARRRTMQMQRPSRPAISDSTIDIDEARIANFPTTPKSQNKVKTISRVLVRHFLFSTLDDSDIAKFASIMDLERFEAGENILIKGEPNDTFYIVLNGEAETTEANDAGEEVVVSLIHGSTCGDVALMYEFRNEATVVARTAVECASLQRRTYKLITSRAMEEKRKRYIDFLSSISIFDGLSPSELEHIAERLKEDVFVEGQKLIAYGVPNHWLHLVMEGTLSVMSPNVVDGEEREVAVVRRGCFVGEIEFIYHHLPVASVYAASPVVRTAKLSRRSFEVLPSSVREELVRRVEEDTAYSLYHNRMRSASPPAFDMTPPFDAPSQRVQRSMLRYKSEL</sequence>